<feature type="domain" description="Polysaccharide lyase 8 N-terminal alpha-helical" evidence="8">
    <location>
        <begin position="38"/>
        <end position="357"/>
    </location>
</feature>
<dbReference type="InterPro" id="IPR004103">
    <property type="entry name" value="Lyase_8_C"/>
</dbReference>
<evidence type="ECO:0000256" key="5">
    <source>
        <dbReference type="SAM" id="SignalP"/>
    </source>
</evidence>
<dbReference type="SUPFAM" id="SSF48230">
    <property type="entry name" value="Chondroitin AC/alginate lyase"/>
    <property type="match status" value="1"/>
</dbReference>
<organism evidence="9 10">
    <name type="scientific">Kribbella jiaozuonensis</name>
    <dbReference type="NCBI Taxonomy" id="2575441"/>
    <lineage>
        <taxon>Bacteria</taxon>
        <taxon>Bacillati</taxon>
        <taxon>Actinomycetota</taxon>
        <taxon>Actinomycetes</taxon>
        <taxon>Propionibacteriales</taxon>
        <taxon>Kribbellaceae</taxon>
        <taxon>Kribbella</taxon>
    </lineage>
</organism>
<dbReference type="CDD" id="cd01083">
    <property type="entry name" value="GAG_Lyase"/>
    <property type="match status" value="1"/>
</dbReference>
<evidence type="ECO:0008006" key="11">
    <source>
        <dbReference type="Google" id="ProtNLM"/>
    </source>
</evidence>
<comment type="caution">
    <text evidence="9">The sequence shown here is derived from an EMBL/GenBank/DDBJ whole genome shotgun (WGS) entry which is preliminary data.</text>
</comment>
<dbReference type="Pfam" id="PF02278">
    <property type="entry name" value="Lyase_8"/>
    <property type="match status" value="1"/>
</dbReference>
<dbReference type="SUPFAM" id="SSF49863">
    <property type="entry name" value="Hyaluronate lyase-like, C-terminal domain"/>
    <property type="match status" value="1"/>
</dbReference>
<dbReference type="OrthoDB" id="6636047at2"/>
<dbReference type="EMBL" id="SZPZ01000001">
    <property type="protein sequence ID" value="TKK83478.1"/>
    <property type="molecule type" value="Genomic_DNA"/>
</dbReference>
<feature type="active site" evidence="4">
    <location>
        <position position="263"/>
    </location>
</feature>
<gene>
    <name evidence="9" type="ORF">FDA38_06560</name>
</gene>
<feature type="signal peptide" evidence="5">
    <location>
        <begin position="1"/>
        <end position="26"/>
    </location>
</feature>
<dbReference type="InterPro" id="IPR012970">
    <property type="entry name" value="Lyase_8_alpha_N"/>
</dbReference>
<dbReference type="InterPro" id="IPR006311">
    <property type="entry name" value="TAT_signal"/>
</dbReference>
<dbReference type="Gene3D" id="2.70.98.10">
    <property type="match status" value="1"/>
</dbReference>
<evidence type="ECO:0000256" key="1">
    <source>
        <dbReference type="ARBA" id="ARBA00006699"/>
    </source>
</evidence>
<name>A0A4U3M3W7_9ACTN</name>
<dbReference type="GO" id="GO:0016837">
    <property type="term" value="F:carbon-oxygen lyase activity, acting on polysaccharides"/>
    <property type="evidence" value="ECO:0007669"/>
    <property type="project" value="UniProtKB-ARBA"/>
</dbReference>
<evidence type="ECO:0000256" key="3">
    <source>
        <dbReference type="ARBA" id="ARBA00023239"/>
    </source>
</evidence>
<dbReference type="GO" id="GO:0005576">
    <property type="term" value="C:extracellular region"/>
    <property type="evidence" value="ECO:0007669"/>
    <property type="project" value="InterPro"/>
</dbReference>
<keyword evidence="2 5" id="KW-0732">Signal</keyword>
<dbReference type="InterPro" id="IPR011013">
    <property type="entry name" value="Gal_mutarotase_sf_dom"/>
</dbReference>
<evidence type="ECO:0000259" key="8">
    <source>
        <dbReference type="Pfam" id="PF08124"/>
    </source>
</evidence>
<dbReference type="PANTHER" id="PTHR38481:SF1">
    <property type="entry name" value="HYALURONATE LYASE"/>
    <property type="match status" value="1"/>
</dbReference>
<evidence type="ECO:0000259" key="6">
    <source>
        <dbReference type="Pfam" id="PF02278"/>
    </source>
</evidence>
<keyword evidence="10" id="KW-1185">Reference proteome</keyword>
<feature type="domain" description="Polysaccharide lyase family 8 central" evidence="6">
    <location>
        <begin position="395"/>
        <end position="651"/>
    </location>
</feature>
<dbReference type="PANTHER" id="PTHR38481">
    <property type="entry name" value="HYALURONATE LYASE"/>
    <property type="match status" value="1"/>
</dbReference>
<dbReference type="Pfam" id="PF02884">
    <property type="entry name" value="Lyase_8_C"/>
    <property type="match status" value="1"/>
</dbReference>
<evidence type="ECO:0000256" key="4">
    <source>
        <dbReference type="PIRSR" id="PIRSR638970-1"/>
    </source>
</evidence>
<feature type="active site" evidence="4">
    <location>
        <position position="254"/>
    </location>
</feature>
<dbReference type="Gene3D" id="2.60.220.10">
    <property type="entry name" value="Polysaccharide lyase family 8-like, C-terminal"/>
    <property type="match status" value="1"/>
</dbReference>
<keyword evidence="3" id="KW-0456">Lyase</keyword>
<dbReference type="InterPro" id="IPR038970">
    <property type="entry name" value="Lyase_8"/>
</dbReference>
<evidence type="ECO:0000256" key="2">
    <source>
        <dbReference type="ARBA" id="ARBA00022729"/>
    </source>
</evidence>
<comment type="similarity">
    <text evidence="1">Belongs to the polysaccharide lyase 8 family.</text>
</comment>
<feature type="active site" evidence="4">
    <location>
        <position position="317"/>
    </location>
</feature>
<dbReference type="Pfam" id="PF08124">
    <property type="entry name" value="Lyase_8_N"/>
    <property type="match status" value="1"/>
</dbReference>
<dbReference type="InterPro" id="IPR008929">
    <property type="entry name" value="Chondroitin_lyas"/>
</dbReference>
<dbReference type="InterPro" id="IPR014718">
    <property type="entry name" value="GH-type_carb-bd"/>
</dbReference>
<evidence type="ECO:0000313" key="9">
    <source>
        <dbReference type="EMBL" id="TKK83478.1"/>
    </source>
</evidence>
<dbReference type="InterPro" id="IPR003159">
    <property type="entry name" value="Lyase_8_central_dom"/>
</dbReference>
<feature type="domain" description="Polysaccharide lyase family 8 C-terminal" evidence="7">
    <location>
        <begin position="667"/>
        <end position="729"/>
    </location>
</feature>
<dbReference type="AlphaFoldDB" id="A0A4U3M3W7"/>
<dbReference type="SUPFAM" id="SSF74650">
    <property type="entry name" value="Galactose mutarotase-like"/>
    <property type="match status" value="1"/>
</dbReference>
<feature type="chain" id="PRO_5020826003" description="Hyaluronate lyase" evidence="5">
    <location>
        <begin position="27"/>
        <end position="776"/>
    </location>
</feature>
<dbReference type="PROSITE" id="PS51318">
    <property type="entry name" value="TAT"/>
    <property type="match status" value="1"/>
</dbReference>
<accession>A0A4U3M3W7</accession>
<proteinExistence type="inferred from homology"/>
<dbReference type="InterPro" id="IPR011071">
    <property type="entry name" value="Lyase_8-like_C"/>
</dbReference>
<dbReference type="GO" id="GO:0005975">
    <property type="term" value="P:carbohydrate metabolic process"/>
    <property type="evidence" value="ECO:0007669"/>
    <property type="project" value="InterPro"/>
</dbReference>
<reference evidence="9 10" key="1">
    <citation type="submission" date="2019-04" db="EMBL/GenBank/DDBJ databases">
        <title>Kribbella sp. NEAU-THZ 27 nov., a novel actinomycete isolated from soil.</title>
        <authorList>
            <person name="Duan L."/>
        </authorList>
    </citation>
    <scope>NUCLEOTIDE SEQUENCE [LARGE SCALE GENOMIC DNA]</scope>
    <source>
        <strain evidence="10">NEAU-THZ27</strain>
    </source>
</reference>
<protein>
    <recommendedName>
        <fullName evidence="11">Hyaluronate lyase</fullName>
    </recommendedName>
</protein>
<evidence type="ECO:0000313" key="10">
    <source>
        <dbReference type="Proteomes" id="UP000305836"/>
    </source>
</evidence>
<evidence type="ECO:0000259" key="7">
    <source>
        <dbReference type="Pfam" id="PF02884"/>
    </source>
</evidence>
<dbReference type="Gene3D" id="1.50.10.100">
    <property type="entry name" value="Chondroitin AC/alginate lyase"/>
    <property type="match status" value="1"/>
</dbReference>
<sequence length="776" mass="83135">MMKRRTFLAASTATAAAMTLDLPSFATPADFGALRSKWADALTGGAQLDPTDPDFRAALDRLDTGVAASLAKLDRSASRTQVFTDYPLTADPSVTNTYVRLEQLATAWATPGSQYQGSASLLADIQAALESMDQLSYNPGQAEFGNWWSWEIGATRPLANVMVLLYDELPAEARQRYCAAIDHFVPDPYLMFPPARAVVSTGANRVDLCQATIVRSLVTEDEAKLVHARDGLSDVWQYVTTGDGFYRDGSFVQHTWVAYTGTYGQVLLGGIGKLLALLAGSPWAVTDPKRQILFDSVAKTFLPVVHDLRMMDFVRGRAVSRNTESDHDDAYIAAEAILRLAAGVDASLAGPWRAAVAGWLQRDTFGNMLSGASIPRVALIKSVQGVQPAAEADGHTLFASMDRSVHRRSGWAYSISMASRRIAYYECGNGENNEGWHAGSGMTYLYDHDNGQYADAFWPTVDRYRLPGTTVDKLPLAPKAGGEWGAARPTTSWVGGSTLDGYAAIGQDLQGPSSPMRAHKSWFCLDSGIVALGAGITGSSGYPVETVVENRNLHSDGDNALIVNGTPQVSELGQSATVSDARWAHVEGVAGYVFLSGADVQVRREARSGQWRDVNTGGPTGAITRRYLTMWLDHGIDPSEASYSYLLVPGATAARTKALSRNPGVVVLGNNSMVQAVLEPKLGLTLANFWQAGQVGGLIAHDPCSVIRRITGRTVEIAISDPTQLATSLRLQVLAPGARLVSADDGVTVRRALLGADVTVDVTGAAGATRYVTLRL</sequence>
<dbReference type="Proteomes" id="UP000305836">
    <property type="component" value="Unassembled WGS sequence"/>
</dbReference>
<dbReference type="GO" id="GO:0030246">
    <property type="term" value="F:carbohydrate binding"/>
    <property type="evidence" value="ECO:0007669"/>
    <property type="project" value="InterPro"/>
</dbReference>